<evidence type="ECO:0000313" key="2">
    <source>
        <dbReference type="Proteomes" id="UP001056120"/>
    </source>
</evidence>
<reference evidence="1 2" key="2">
    <citation type="journal article" date="2022" name="Mol. Ecol. Resour.">
        <title>The genomes of chicory, endive, great burdock and yacon provide insights into Asteraceae paleo-polyploidization history and plant inulin production.</title>
        <authorList>
            <person name="Fan W."/>
            <person name="Wang S."/>
            <person name="Wang H."/>
            <person name="Wang A."/>
            <person name="Jiang F."/>
            <person name="Liu H."/>
            <person name="Zhao H."/>
            <person name="Xu D."/>
            <person name="Zhang Y."/>
        </authorList>
    </citation>
    <scope>NUCLEOTIDE SEQUENCE [LARGE SCALE GENOMIC DNA]</scope>
    <source>
        <strain evidence="2">cv. Yunnan</strain>
        <tissue evidence="1">Leaves</tissue>
    </source>
</reference>
<evidence type="ECO:0000313" key="1">
    <source>
        <dbReference type="EMBL" id="KAI3744963.1"/>
    </source>
</evidence>
<proteinExistence type="predicted"/>
<gene>
    <name evidence="1" type="ORF">L1987_58062</name>
</gene>
<sequence length="109" mass="12067">MEKYNNTTASVISGKPERKANFSAIGPSTFHVHHKKIEAKDIYRRLNGLLNGSSKMEELATQATPCNEEGNIDLSDFEICSDNLQHVFTAFPAILELEDPMIVSLSSVL</sequence>
<reference evidence="2" key="1">
    <citation type="journal article" date="2022" name="Mol. Ecol. Resour.">
        <title>The genomes of chicory, endive, great burdock and yacon provide insights into Asteraceae palaeo-polyploidization history and plant inulin production.</title>
        <authorList>
            <person name="Fan W."/>
            <person name="Wang S."/>
            <person name="Wang H."/>
            <person name="Wang A."/>
            <person name="Jiang F."/>
            <person name="Liu H."/>
            <person name="Zhao H."/>
            <person name="Xu D."/>
            <person name="Zhang Y."/>
        </authorList>
    </citation>
    <scope>NUCLEOTIDE SEQUENCE [LARGE SCALE GENOMIC DNA]</scope>
    <source>
        <strain evidence="2">cv. Yunnan</strain>
    </source>
</reference>
<keyword evidence="2" id="KW-1185">Reference proteome</keyword>
<accession>A0ACB9DF14</accession>
<comment type="caution">
    <text evidence="1">The sequence shown here is derived from an EMBL/GenBank/DDBJ whole genome shotgun (WGS) entry which is preliminary data.</text>
</comment>
<dbReference type="EMBL" id="CM042036">
    <property type="protein sequence ID" value="KAI3744963.1"/>
    <property type="molecule type" value="Genomic_DNA"/>
</dbReference>
<name>A0ACB9DF14_9ASTR</name>
<protein>
    <submittedName>
        <fullName evidence="1">Uncharacterized protein</fullName>
    </submittedName>
</protein>
<organism evidence="1 2">
    <name type="scientific">Smallanthus sonchifolius</name>
    <dbReference type="NCBI Taxonomy" id="185202"/>
    <lineage>
        <taxon>Eukaryota</taxon>
        <taxon>Viridiplantae</taxon>
        <taxon>Streptophyta</taxon>
        <taxon>Embryophyta</taxon>
        <taxon>Tracheophyta</taxon>
        <taxon>Spermatophyta</taxon>
        <taxon>Magnoliopsida</taxon>
        <taxon>eudicotyledons</taxon>
        <taxon>Gunneridae</taxon>
        <taxon>Pentapetalae</taxon>
        <taxon>asterids</taxon>
        <taxon>campanulids</taxon>
        <taxon>Asterales</taxon>
        <taxon>Asteraceae</taxon>
        <taxon>Asteroideae</taxon>
        <taxon>Heliantheae alliance</taxon>
        <taxon>Millerieae</taxon>
        <taxon>Smallanthus</taxon>
    </lineage>
</organism>
<dbReference type="Proteomes" id="UP001056120">
    <property type="component" value="Linkage Group LG19"/>
</dbReference>